<reference evidence="2" key="1">
    <citation type="journal article" date="2015" name="BMC Genomics">
        <title>Draft genome of a commonly misdiagnosed multidrug resistant pathogen Candida auris.</title>
        <authorList>
            <person name="Chatterjee S."/>
            <person name="Alampalli S.V."/>
            <person name="Nageshan R.K."/>
            <person name="Chettiar S.T."/>
            <person name="Joshi S."/>
            <person name="Tatu U.S."/>
        </authorList>
    </citation>
    <scope>NUCLEOTIDE SEQUENCE [LARGE SCALE GENOMIC DNA]</scope>
    <source>
        <strain evidence="2">6684</strain>
    </source>
</reference>
<accession>A0A0L0NNT1</accession>
<proteinExistence type="predicted"/>
<comment type="caution">
    <text evidence="1">The sequence shown here is derived from an EMBL/GenBank/DDBJ whole genome shotgun (WGS) entry which is preliminary data.</text>
</comment>
<dbReference type="Proteomes" id="UP000037122">
    <property type="component" value="Unassembled WGS sequence"/>
</dbReference>
<protein>
    <submittedName>
        <fullName evidence="1">Uncharacterized protein</fullName>
    </submittedName>
</protein>
<sequence>MDIKKKNEGIQLSKAPSANWEFRETLSVSEMR</sequence>
<evidence type="ECO:0000313" key="2">
    <source>
        <dbReference type="Proteomes" id="UP000037122"/>
    </source>
</evidence>
<name>A0A0L0NNT1_CANAR</name>
<dbReference type="VEuPathDB" id="FungiDB:QG37_07908"/>
<organism evidence="1 2">
    <name type="scientific">Candidozyma auris</name>
    <name type="common">Yeast</name>
    <name type="synonym">Candida auris</name>
    <dbReference type="NCBI Taxonomy" id="498019"/>
    <lineage>
        <taxon>Eukaryota</taxon>
        <taxon>Fungi</taxon>
        <taxon>Dikarya</taxon>
        <taxon>Ascomycota</taxon>
        <taxon>Saccharomycotina</taxon>
        <taxon>Pichiomycetes</taxon>
        <taxon>Metschnikowiaceae</taxon>
        <taxon>Candidozyma</taxon>
    </lineage>
</organism>
<dbReference type="AlphaFoldDB" id="A0A0L0NNT1"/>
<evidence type="ECO:0000313" key="1">
    <source>
        <dbReference type="EMBL" id="KND95806.1"/>
    </source>
</evidence>
<dbReference type="EMBL" id="LGST01000065">
    <property type="protein sequence ID" value="KND95806.1"/>
    <property type="molecule type" value="Genomic_DNA"/>
</dbReference>
<gene>
    <name evidence="1" type="ORF">QG37_07908</name>
</gene>